<comment type="similarity">
    <text evidence="1">Belongs to the LysR transcriptional regulatory family.</text>
</comment>
<dbReference type="InterPro" id="IPR000847">
    <property type="entry name" value="LysR_HTH_N"/>
</dbReference>
<organism evidence="6 7">
    <name type="scientific">Brevibacterium rongguiense</name>
    <dbReference type="NCBI Taxonomy" id="2695267"/>
    <lineage>
        <taxon>Bacteria</taxon>
        <taxon>Bacillati</taxon>
        <taxon>Actinomycetota</taxon>
        <taxon>Actinomycetes</taxon>
        <taxon>Micrococcales</taxon>
        <taxon>Brevibacteriaceae</taxon>
        <taxon>Brevibacterium</taxon>
    </lineage>
</organism>
<dbReference type="GO" id="GO:0003677">
    <property type="term" value="F:DNA binding"/>
    <property type="evidence" value="ECO:0007669"/>
    <property type="project" value="UniProtKB-KW"/>
</dbReference>
<dbReference type="AlphaFoldDB" id="A0A6N9H4C0"/>
<dbReference type="SUPFAM" id="SSF53850">
    <property type="entry name" value="Periplasmic binding protein-like II"/>
    <property type="match status" value="1"/>
</dbReference>
<evidence type="ECO:0000256" key="2">
    <source>
        <dbReference type="ARBA" id="ARBA00023015"/>
    </source>
</evidence>
<protein>
    <submittedName>
        <fullName evidence="6">ArgP/LysG family DNA-binding transcriptional regulator</fullName>
    </submittedName>
</protein>
<evidence type="ECO:0000256" key="3">
    <source>
        <dbReference type="ARBA" id="ARBA00023125"/>
    </source>
</evidence>
<dbReference type="Gene3D" id="1.10.10.10">
    <property type="entry name" value="Winged helix-like DNA-binding domain superfamily/Winged helix DNA-binding domain"/>
    <property type="match status" value="1"/>
</dbReference>
<keyword evidence="7" id="KW-1185">Reference proteome</keyword>
<gene>
    <name evidence="6" type="ORF">GSY69_01070</name>
</gene>
<dbReference type="Pfam" id="PF00126">
    <property type="entry name" value="HTH_1"/>
    <property type="match status" value="1"/>
</dbReference>
<dbReference type="NCBIfam" id="NF002964">
    <property type="entry name" value="PRK03635.1"/>
    <property type="match status" value="1"/>
</dbReference>
<evidence type="ECO:0000313" key="6">
    <source>
        <dbReference type="EMBL" id="MYM18606.1"/>
    </source>
</evidence>
<dbReference type="InterPro" id="IPR050176">
    <property type="entry name" value="LTTR"/>
</dbReference>
<dbReference type="PANTHER" id="PTHR30579:SF2">
    <property type="entry name" value="HTH-TYPE TRANSCRIPTIONAL REGULATOR ARGP"/>
    <property type="match status" value="1"/>
</dbReference>
<dbReference type="InterPro" id="IPR036390">
    <property type="entry name" value="WH_DNA-bd_sf"/>
</dbReference>
<dbReference type="PROSITE" id="PS50931">
    <property type="entry name" value="HTH_LYSR"/>
    <property type="match status" value="1"/>
</dbReference>
<keyword evidence="4" id="KW-0804">Transcription</keyword>
<feature type="domain" description="HTH lysR-type" evidence="5">
    <location>
        <begin position="7"/>
        <end position="63"/>
    </location>
</feature>
<dbReference type="SUPFAM" id="SSF46785">
    <property type="entry name" value="Winged helix' DNA-binding domain"/>
    <property type="match status" value="1"/>
</dbReference>
<keyword evidence="3 6" id="KW-0238">DNA-binding</keyword>
<dbReference type="Gene3D" id="3.40.190.290">
    <property type="match status" value="1"/>
</dbReference>
<comment type="caution">
    <text evidence="6">The sequence shown here is derived from an EMBL/GenBank/DDBJ whole genome shotgun (WGS) entry which is preliminary data.</text>
</comment>
<name>A0A6N9H4C0_9MICO</name>
<dbReference type="PANTHER" id="PTHR30579">
    <property type="entry name" value="TRANSCRIPTIONAL REGULATOR"/>
    <property type="match status" value="1"/>
</dbReference>
<evidence type="ECO:0000256" key="1">
    <source>
        <dbReference type="ARBA" id="ARBA00009437"/>
    </source>
</evidence>
<accession>A0A6N9H4C0</accession>
<keyword evidence="2" id="KW-0805">Transcription regulation</keyword>
<dbReference type="Proteomes" id="UP000469215">
    <property type="component" value="Unassembled WGS sequence"/>
</dbReference>
<proteinExistence type="inferred from homology"/>
<reference evidence="6 7" key="1">
    <citation type="submission" date="2020-01" db="EMBL/GenBank/DDBJ databases">
        <authorList>
            <person name="Deng T."/>
        </authorList>
    </citation>
    <scope>NUCLEOTIDE SEQUENCE [LARGE SCALE GENOMIC DNA]</scope>
    <source>
        <strain evidence="6 7">5221</strain>
    </source>
</reference>
<evidence type="ECO:0000313" key="7">
    <source>
        <dbReference type="Proteomes" id="UP000469215"/>
    </source>
</evidence>
<evidence type="ECO:0000259" key="5">
    <source>
        <dbReference type="PROSITE" id="PS50931"/>
    </source>
</evidence>
<dbReference type="EMBL" id="WWEQ01000003">
    <property type="protein sequence ID" value="MYM18606.1"/>
    <property type="molecule type" value="Genomic_DNA"/>
</dbReference>
<dbReference type="RefSeq" id="WP_160952072.1">
    <property type="nucleotide sequence ID" value="NZ_WWEQ01000003.1"/>
</dbReference>
<dbReference type="InterPro" id="IPR036388">
    <property type="entry name" value="WH-like_DNA-bd_sf"/>
</dbReference>
<dbReference type="GO" id="GO:0003700">
    <property type="term" value="F:DNA-binding transcription factor activity"/>
    <property type="evidence" value="ECO:0007669"/>
    <property type="project" value="InterPro"/>
</dbReference>
<sequence>MPDLSGLSAAQLHTFATVVEEGTIEAAAAELGVTGSAVSQRLKALEAHVGAVLLQRTKPVALTEVGEIVHRLALQYAIAAHDAEAALDARTHVRGFTRVAIVVNADAMATWILPALEEVARSRRLLLDIVREDEQQAADYLQRGIAMAAVSSAPAGAPGTTAQHLGTWRYWPLAHPRFSAAHFPRGLTARAVGRAPVLRYDPRDTIPLDFLARELGEPADPPAHFIPEARQLVLGAARQLGWTLATAPFRRLVPGSSVLRPIPGTEPYDVDLYWHQWTMHSPTLDALAGAVHAAAADSELQRDW</sequence>
<evidence type="ECO:0000256" key="4">
    <source>
        <dbReference type="ARBA" id="ARBA00023163"/>
    </source>
</evidence>